<dbReference type="Proteomes" id="UP000808372">
    <property type="component" value="Chromosome 13"/>
</dbReference>
<keyword evidence="2 4" id="KW-0853">WD repeat</keyword>
<dbReference type="InterPro" id="IPR003613">
    <property type="entry name" value="Ubox_domain"/>
</dbReference>
<dbReference type="InterPro" id="IPR013761">
    <property type="entry name" value="SAM/pointed_sf"/>
</dbReference>
<feature type="repeat" description="WD" evidence="4">
    <location>
        <begin position="8"/>
        <end position="38"/>
    </location>
</feature>
<dbReference type="Pfam" id="PF04564">
    <property type="entry name" value="U-box"/>
    <property type="match status" value="1"/>
</dbReference>
<dbReference type="Pfam" id="PF00400">
    <property type="entry name" value="WD40"/>
    <property type="match status" value="7"/>
</dbReference>
<reference evidence="8" key="1">
    <citation type="submission" date="2025-08" db="UniProtKB">
        <authorList>
            <consortium name="RefSeq"/>
        </authorList>
    </citation>
    <scope>IDENTIFICATION</scope>
    <source>
        <tissue evidence="8">White muscle</tissue>
    </source>
</reference>
<evidence type="ECO:0000256" key="3">
    <source>
        <dbReference type="ARBA" id="ARBA00022737"/>
    </source>
</evidence>
<dbReference type="CDD" id="cd16655">
    <property type="entry name" value="RING-Ubox_WDSUB1-like"/>
    <property type="match status" value="1"/>
</dbReference>
<dbReference type="PROSITE" id="PS50082">
    <property type="entry name" value="WD_REPEATS_2"/>
    <property type="match status" value="6"/>
</dbReference>
<dbReference type="GO" id="GO:0016567">
    <property type="term" value="P:protein ubiquitination"/>
    <property type="evidence" value="ECO:0007669"/>
    <property type="project" value="InterPro"/>
</dbReference>
<dbReference type="GO" id="GO:0004842">
    <property type="term" value="F:ubiquitin-protein transferase activity"/>
    <property type="evidence" value="ECO:0007669"/>
    <property type="project" value="InterPro"/>
</dbReference>
<feature type="repeat" description="WD" evidence="4">
    <location>
        <begin position="234"/>
        <end position="275"/>
    </location>
</feature>
<keyword evidence="7" id="KW-1185">Reference proteome</keyword>
<dbReference type="PROSITE" id="PS50294">
    <property type="entry name" value="WD_REPEATS_REGION"/>
    <property type="match status" value="3"/>
</dbReference>
<protein>
    <recommendedName>
        <fullName evidence="1">WD repeat, SAM and U-box domain-containing protein 1</fullName>
    </recommendedName>
</protein>
<proteinExistence type="predicted"/>
<dbReference type="SUPFAM" id="SSF57850">
    <property type="entry name" value="RING/U-box"/>
    <property type="match status" value="1"/>
</dbReference>
<feature type="domain" description="SAM" evidence="5">
    <location>
        <begin position="390"/>
        <end position="454"/>
    </location>
</feature>
<dbReference type="GeneID" id="120057758"/>
<evidence type="ECO:0000256" key="1">
    <source>
        <dbReference type="ARBA" id="ARBA00020894"/>
    </source>
</evidence>
<evidence type="ECO:0000259" key="5">
    <source>
        <dbReference type="PROSITE" id="PS50105"/>
    </source>
</evidence>
<dbReference type="SUPFAM" id="SSF47769">
    <property type="entry name" value="SAM/Pointed domain"/>
    <property type="match status" value="1"/>
</dbReference>
<keyword evidence="3" id="KW-0677">Repeat</keyword>
<dbReference type="InterPro" id="IPR001680">
    <property type="entry name" value="WD40_rpt"/>
</dbReference>
<dbReference type="InterPro" id="IPR052085">
    <property type="entry name" value="WD-SAM-U-box"/>
</dbReference>
<dbReference type="AlphaFoldDB" id="A0A8U1C6S3"/>
<accession>A0A8U1C6S3</accession>
<feature type="domain" description="U-box" evidence="6">
    <location>
        <begin position="459"/>
        <end position="530"/>
    </location>
</feature>
<dbReference type="PRINTS" id="PR00320">
    <property type="entry name" value="GPROTEINBRPT"/>
</dbReference>
<evidence type="ECO:0000313" key="8">
    <source>
        <dbReference type="RefSeq" id="XP_038862160.1"/>
    </source>
</evidence>
<dbReference type="RefSeq" id="XP_038862160.1">
    <property type="nucleotide sequence ID" value="XM_039006232.1"/>
</dbReference>
<dbReference type="PROSITE" id="PS51698">
    <property type="entry name" value="U_BOX"/>
    <property type="match status" value="1"/>
</dbReference>
<dbReference type="InterPro" id="IPR015943">
    <property type="entry name" value="WD40/YVTN_repeat-like_dom_sf"/>
</dbReference>
<dbReference type="Pfam" id="PF07647">
    <property type="entry name" value="SAM_2"/>
    <property type="match status" value="1"/>
</dbReference>
<dbReference type="InterPro" id="IPR020472">
    <property type="entry name" value="WD40_PAC1"/>
</dbReference>
<feature type="repeat" description="WD" evidence="4">
    <location>
        <begin position="147"/>
        <end position="176"/>
    </location>
</feature>
<dbReference type="PROSITE" id="PS50105">
    <property type="entry name" value="SAM_DOMAIN"/>
    <property type="match status" value="1"/>
</dbReference>
<feature type="repeat" description="WD" evidence="4">
    <location>
        <begin position="276"/>
        <end position="317"/>
    </location>
</feature>
<dbReference type="CDD" id="cd00200">
    <property type="entry name" value="WD40"/>
    <property type="match status" value="1"/>
</dbReference>
<dbReference type="Gene3D" id="3.30.40.10">
    <property type="entry name" value="Zinc/RING finger domain, C3HC4 (zinc finger)"/>
    <property type="match status" value="1"/>
</dbReference>
<feature type="repeat" description="WD" evidence="4">
    <location>
        <begin position="100"/>
        <end position="134"/>
    </location>
</feature>
<dbReference type="SUPFAM" id="SSF50978">
    <property type="entry name" value="WD40 repeat-like"/>
    <property type="match status" value="1"/>
</dbReference>
<dbReference type="InterPro" id="IPR019775">
    <property type="entry name" value="WD40_repeat_CS"/>
</dbReference>
<evidence type="ECO:0000256" key="2">
    <source>
        <dbReference type="ARBA" id="ARBA00022574"/>
    </source>
</evidence>
<dbReference type="SMART" id="SM00454">
    <property type="entry name" value="SAM"/>
    <property type="match status" value="1"/>
</dbReference>
<organism evidence="7 8">
    <name type="scientific">Salvelinus namaycush</name>
    <name type="common">Lake trout</name>
    <name type="synonym">Salmo namaycush</name>
    <dbReference type="NCBI Taxonomy" id="8040"/>
    <lineage>
        <taxon>Eukaryota</taxon>
        <taxon>Metazoa</taxon>
        <taxon>Chordata</taxon>
        <taxon>Craniata</taxon>
        <taxon>Vertebrata</taxon>
        <taxon>Euteleostomi</taxon>
        <taxon>Actinopterygii</taxon>
        <taxon>Neopterygii</taxon>
        <taxon>Teleostei</taxon>
        <taxon>Protacanthopterygii</taxon>
        <taxon>Salmoniformes</taxon>
        <taxon>Salmonidae</taxon>
        <taxon>Salmoninae</taxon>
        <taxon>Salvelinus</taxon>
    </lineage>
</organism>
<feature type="repeat" description="WD" evidence="4">
    <location>
        <begin position="50"/>
        <end position="91"/>
    </location>
</feature>
<dbReference type="InterPro" id="IPR001660">
    <property type="entry name" value="SAM"/>
</dbReference>
<name>A0A8U1C6S3_SALNM</name>
<dbReference type="PROSITE" id="PS00678">
    <property type="entry name" value="WD_REPEATS_1"/>
    <property type="match status" value="1"/>
</dbReference>
<dbReference type="Gene3D" id="2.130.10.10">
    <property type="entry name" value="YVTN repeat-like/Quinoprotein amine dehydrogenase"/>
    <property type="match status" value="3"/>
</dbReference>
<gene>
    <name evidence="8" type="primary">LOC120057758</name>
</gene>
<dbReference type="PANTHER" id="PTHR46573">
    <property type="entry name" value="WD REPEAT, SAM AND U-BOX DOMAIN-CONTAINING PROTEIN 1"/>
    <property type="match status" value="1"/>
</dbReference>
<dbReference type="KEGG" id="snh:120057758"/>
<dbReference type="Gene3D" id="1.10.150.50">
    <property type="entry name" value="Transcription Factor, Ets-1"/>
    <property type="match status" value="1"/>
</dbReference>
<sequence length="530" mass="57940">MVSLICTLQDHRDEVYWCAFSPTLLATCSGDKTIRIYNTNDFSELPFSPLSGHRYGVHCCSFSVCGTYLFTCSTDALTIIWSMATGEVTTKFEHPGGSPVRVCSLSPDSSLLLSGASDGTLALWDLHTKKLRKSKAVTEATVMACCFAPCGQMFVTGCTSGDIKVWDLDTKQLYAERDAHDMGVTCCHFAPQFDIDFSSVEFRLASCGQDSQLKVWIVSQHGAAACEMKLLHTLTGQSAPVLSCAFSSDGELLVSGSVDKTVTVYNASDGVLLHTLKRHESFVTACAFSPTLPWMATGSMDKKVNVWRIADRDSGQAQSRNPSCQGKNTQENVLSFVPVHDGTYCRRWAGVKDSRRGHVERPFLPSCVCVCPTGAGRKLSGHSRLLVSDWSEEDVLAWLSEEGLEELVTTFTTNNIDGPELLCLTKETLASELSVESVGLRGKVLRKVEALKAELTGLDAPDEFLCPITREVMKDPVIAADGYSYEREAIESWISAKNRSSPMTNLPLPTTLVMPNRSLKTAIGRWTATQ</sequence>
<dbReference type="InterPro" id="IPR036322">
    <property type="entry name" value="WD40_repeat_dom_sf"/>
</dbReference>
<dbReference type="InterPro" id="IPR013083">
    <property type="entry name" value="Znf_RING/FYVE/PHD"/>
</dbReference>
<dbReference type="SMART" id="SM00504">
    <property type="entry name" value="Ubox"/>
    <property type="match status" value="1"/>
</dbReference>
<dbReference type="PANTHER" id="PTHR46573:SF1">
    <property type="entry name" value="WD REPEAT, SAM AND U-BOX DOMAIN-CONTAINING PROTEIN 1"/>
    <property type="match status" value="1"/>
</dbReference>
<evidence type="ECO:0000259" key="6">
    <source>
        <dbReference type="PROSITE" id="PS51698"/>
    </source>
</evidence>
<evidence type="ECO:0000313" key="7">
    <source>
        <dbReference type="Proteomes" id="UP000808372"/>
    </source>
</evidence>
<dbReference type="SMART" id="SM00320">
    <property type="entry name" value="WD40"/>
    <property type="match status" value="7"/>
</dbReference>
<evidence type="ECO:0000256" key="4">
    <source>
        <dbReference type="PROSITE-ProRule" id="PRU00221"/>
    </source>
</evidence>